<dbReference type="PROSITE" id="PS51885">
    <property type="entry name" value="NEPRILYSIN"/>
    <property type="match status" value="1"/>
</dbReference>
<dbReference type="InterPro" id="IPR018497">
    <property type="entry name" value="Peptidase_M13_C"/>
</dbReference>
<dbReference type="InterPro" id="IPR024079">
    <property type="entry name" value="MetalloPept_cat_dom_sf"/>
</dbReference>
<keyword evidence="7" id="KW-0482">Metalloprotease</keyword>
<evidence type="ECO:0000256" key="4">
    <source>
        <dbReference type="ARBA" id="ARBA00022723"/>
    </source>
</evidence>
<proteinExistence type="inferred from homology"/>
<evidence type="ECO:0000313" key="9">
    <source>
        <dbReference type="EMBL" id="SDT94323.1"/>
    </source>
</evidence>
<reference evidence="9 10" key="1">
    <citation type="submission" date="2016-10" db="EMBL/GenBank/DDBJ databases">
        <authorList>
            <person name="Varghese N."/>
            <person name="Submissions S."/>
        </authorList>
    </citation>
    <scope>NUCLEOTIDE SEQUENCE [LARGE SCALE GENOMIC DNA]</scope>
    <source>
        <strain evidence="9 10">DSM 9169</strain>
    </source>
</reference>
<dbReference type="PANTHER" id="PTHR11733">
    <property type="entry name" value="ZINC METALLOPROTEASE FAMILY M13 NEPRILYSIN-RELATED"/>
    <property type="match status" value="1"/>
</dbReference>
<gene>
    <name evidence="9" type="ORF">SAMN04489714_1101</name>
</gene>
<evidence type="ECO:0000256" key="7">
    <source>
        <dbReference type="ARBA" id="ARBA00023049"/>
    </source>
</evidence>
<evidence type="ECO:0000256" key="2">
    <source>
        <dbReference type="ARBA" id="ARBA00007357"/>
    </source>
</evidence>
<keyword evidence="10" id="KW-1185">Reference proteome</keyword>
<dbReference type="InterPro" id="IPR000718">
    <property type="entry name" value="Peptidase_M13"/>
</dbReference>
<dbReference type="PANTHER" id="PTHR11733:SF167">
    <property type="entry name" value="FI17812P1-RELATED"/>
    <property type="match status" value="1"/>
</dbReference>
<evidence type="ECO:0000256" key="5">
    <source>
        <dbReference type="ARBA" id="ARBA00022801"/>
    </source>
</evidence>
<dbReference type="SUPFAM" id="SSF55486">
    <property type="entry name" value="Metalloproteases ('zincins'), catalytic domain"/>
    <property type="match status" value="1"/>
</dbReference>
<evidence type="ECO:0000313" key="10">
    <source>
        <dbReference type="Proteomes" id="UP000198976"/>
    </source>
</evidence>
<protein>
    <submittedName>
        <fullName evidence="9">Endopeptidase</fullName>
    </submittedName>
</protein>
<comment type="similarity">
    <text evidence="2">Belongs to the peptidase M13 family.</text>
</comment>
<keyword evidence="6" id="KW-0862">Zinc</keyword>
<evidence type="ECO:0000256" key="3">
    <source>
        <dbReference type="ARBA" id="ARBA00022670"/>
    </source>
</evidence>
<dbReference type="Gene3D" id="3.40.390.10">
    <property type="entry name" value="Collagenase (Catalytic Domain)"/>
    <property type="match status" value="1"/>
</dbReference>
<dbReference type="InterPro" id="IPR008753">
    <property type="entry name" value="Peptidase_M13_N"/>
</dbReference>
<dbReference type="Gene3D" id="1.10.1380.10">
    <property type="entry name" value="Neutral endopeptidase , domain2"/>
    <property type="match status" value="1"/>
</dbReference>
<keyword evidence="5" id="KW-0378">Hydrolase</keyword>
<evidence type="ECO:0000256" key="6">
    <source>
        <dbReference type="ARBA" id="ARBA00022833"/>
    </source>
</evidence>
<evidence type="ECO:0000256" key="1">
    <source>
        <dbReference type="ARBA" id="ARBA00001947"/>
    </source>
</evidence>
<dbReference type="PROSITE" id="PS50017">
    <property type="entry name" value="DEATH_DOMAIN"/>
    <property type="match status" value="1"/>
</dbReference>
<feature type="domain" description="Death" evidence="8">
    <location>
        <begin position="255"/>
        <end position="327"/>
    </location>
</feature>
<sequence length="697" mass="79469">MYCIYLFNGRRRFCHWIITLSARTVSDMTELLAHVLDQSLTDPSVRPQDDFYGHVNGAWLADHNIPADRPIDGAFYTLRDLSEKRGRAIVEDALAGQIDDPEAHKIAIMYRQFMDEDSIEEQGASPIIPLLEAVAATTSHDELATLSGQLMRGGISTFFVPYVNTDTDDTSRYMLYFQQAGLGLPDESFYREDQYEPIRQAYCSHIERLFTLAHIGDDEGDAASCAQRVMDWETRLAAHHWDSVTNRDPHKTTNHRTTSELIDDNPGFDWRSWAQQVGLQLESIANVNVNQPDYLATAASMWASEDLRTLKLWQSRKIISAHASLLSHEFVEANFDFYSRTLAGTEELRQRWKRGLGLVEGTLGDALGRLYIQRHFPADYKEQMEALVQRLLEAYRTSISTLSWMSEETRTKALAKLDTFNPKIAYPDTWRDYSGLDLDENASLVDNVRKANAYELDYEWAKLSRPVDRDEWFMTPQTVNAYYNPSLNEIVFPAAILQPPFFDPDADAAVNFGAIGAVIGHEIGHGFDDQGSRYDADGALRNWWTDEDRNEFESRTHHLIEQYEALVPRQLEAAPAEVHVNGALTIGENIGDLGGLAIAWRAWCASLRDQGIDRPHDAPVIDGLTGPQRFFYSWARIWRSKSRDEFAQQMLVIDPHSPAEFRCNQVLRNFPEFATTFDVTESDGMWLDPSQRVEIWS</sequence>
<keyword evidence="3" id="KW-0645">Protease</keyword>
<name>A0ABY0V7R4_9ACTO</name>
<dbReference type="Proteomes" id="UP000198976">
    <property type="component" value="Chromosome I"/>
</dbReference>
<dbReference type="PRINTS" id="PR00786">
    <property type="entry name" value="NEPRILYSIN"/>
</dbReference>
<comment type="cofactor">
    <cofactor evidence="1">
        <name>Zn(2+)</name>
        <dbReference type="ChEBI" id="CHEBI:29105"/>
    </cofactor>
</comment>
<dbReference type="EMBL" id="LT629792">
    <property type="protein sequence ID" value="SDT94323.1"/>
    <property type="molecule type" value="Genomic_DNA"/>
</dbReference>
<dbReference type="InterPro" id="IPR000488">
    <property type="entry name" value="Death_dom"/>
</dbReference>
<dbReference type="CDD" id="cd08662">
    <property type="entry name" value="M13"/>
    <property type="match status" value="1"/>
</dbReference>
<dbReference type="Pfam" id="PF05649">
    <property type="entry name" value="Peptidase_M13_N"/>
    <property type="match status" value="1"/>
</dbReference>
<evidence type="ECO:0000259" key="8">
    <source>
        <dbReference type="PROSITE" id="PS50017"/>
    </source>
</evidence>
<keyword evidence="4" id="KW-0479">Metal-binding</keyword>
<dbReference type="InterPro" id="IPR042089">
    <property type="entry name" value="Peptidase_M13_dom_2"/>
</dbReference>
<dbReference type="Pfam" id="PF01431">
    <property type="entry name" value="Peptidase_M13"/>
    <property type="match status" value="1"/>
</dbReference>
<accession>A0ABY0V7R4</accession>
<organism evidence="9 10">
    <name type="scientific">Schaalia radingae</name>
    <dbReference type="NCBI Taxonomy" id="131110"/>
    <lineage>
        <taxon>Bacteria</taxon>
        <taxon>Bacillati</taxon>
        <taxon>Actinomycetota</taxon>
        <taxon>Actinomycetes</taxon>
        <taxon>Actinomycetales</taxon>
        <taxon>Actinomycetaceae</taxon>
        <taxon>Schaalia</taxon>
    </lineage>
</organism>